<proteinExistence type="predicted"/>
<dbReference type="EMBL" id="UINC01028895">
    <property type="protein sequence ID" value="SVB10707.1"/>
    <property type="molecule type" value="Genomic_DNA"/>
</dbReference>
<sequence length="44" mass="4852">MSNIVEILKTLSEAPGISGYEHEVRNVMKNILTPHVDEVTTDGL</sequence>
<feature type="non-terminal residue" evidence="1">
    <location>
        <position position="44"/>
    </location>
</feature>
<accession>A0A382BBW7</accession>
<reference evidence="1" key="1">
    <citation type="submission" date="2018-05" db="EMBL/GenBank/DDBJ databases">
        <authorList>
            <person name="Lanie J.A."/>
            <person name="Ng W.-L."/>
            <person name="Kazmierczak K.M."/>
            <person name="Andrzejewski T.M."/>
            <person name="Davidsen T.M."/>
            <person name="Wayne K.J."/>
            <person name="Tettelin H."/>
            <person name="Glass J.I."/>
            <person name="Rusch D."/>
            <person name="Podicherti R."/>
            <person name="Tsui H.-C.T."/>
            <person name="Winkler M.E."/>
        </authorList>
    </citation>
    <scope>NUCLEOTIDE SEQUENCE</scope>
</reference>
<name>A0A382BBW7_9ZZZZ</name>
<dbReference type="SUPFAM" id="SSF53187">
    <property type="entry name" value="Zn-dependent exopeptidases"/>
    <property type="match status" value="1"/>
</dbReference>
<dbReference type="AlphaFoldDB" id="A0A382BBW7"/>
<evidence type="ECO:0000313" key="1">
    <source>
        <dbReference type="EMBL" id="SVB10707.1"/>
    </source>
</evidence>
<dbReference type="Gene3D" id="3.40.630.10">
    <property type="entry name" value="Zn peptidases"/>
    <property type="match status" value="1"/>
</dbReference>
<gene>
    <name evidence="1" type="ORF">METZ01_LOCUS163561</name>
</gene>
<organism evidence="1">
    <name type="scientific">marine metagenome</name>
    <dbReference type="NCBI Taxonomy" id="408172"/>
    <lineage>
        <taxon>unclassified sequences</taxon>
        <taxon>metagenomes</taxon>
        <taxon>ecological metagenomes</taxon>
    </lineage>
</organism>
<protein>
    <submittedName>
        <fullName evidence="1">Uncharacterized protein</fullName>
    </submittedName>
</protein>